<comment type="function">
    <text evidence="9">Endonuclease that is involved in the suppression of homologous recombination and thus may have a key role in the control of bacterial genetic diversity.</text>
</comment>
<feature type="binding site" evidence="9">
    <location>
        <begin position="337"/>
        <end position="344"/>
    </location>
    <ligand>
        <name>ATP</name>
        <dbReference type="ChEBI" id="CHEBI:30616"/>
    </ligand>
</feature>
<dbReference type="Gene3D" id="3.30.1370.110">
    <property type="match status" value="1"/>
</dbReference>
<comment type="similarity">
    <text evidence="9">Belongs to the DNA mismatch repair MutS family. MutS2 subfamily.</text>
</comment>
<feature type="domain" description="Smr" evidence="11">
    <location>
        <begin position="704"/>
        <end position="779"/>
    </location>
</feature>
<dbReference type="GO" id="GO:0005524">
    <property type="term" value="F:ATP binding"/>
    <property type="evidence" value="ECO:0007669"/>
    <property type="project" value="UniProtKB-UniRule"/>
</dbReference>
<comment type="subunit">
    <text evidence="9">Homodimer. Binds to stalled ribosomes, contacting rRNA.</text>
</comment>
<dbReference type="InterPro" id="IPR036187">
    <property type="entry name" value="DNA_mismatch_repair_MutS_sf"/>
</dbReference>
<sequence length="781" mass="88435">MDKETLKKLEFDKIKEYILSFATSQLGVEQVEKLSPLTNKSIIERELNLTIEMKDILAYDDPFPIDGIKDIRVALRRCEIEESFLSPQDFLDIKSVLSVSRLIRDYLSKRSQKYPNLWELARNIFVNRVLEYTIDEVIDENGNVKDSASAELRQIREEILRKQDYVRRRLYAILKQISERDYTQDDIIPQRDGRLVIPVKVEHKRHVAGVVHGTSSTGLTVFIEPAEIVELNNEILQLQFQEQKEIERILKGLTDKVRENLRYLQTNVTILSKFDFIYAKAKFVLQIDGQVPEVAEEGQMIFEGAYHPILLLRHGRGKTVSLDFKLGNGSSVLVISGPNSGGKTVVLKTVGLLTLMVQAGVPIPAKEKSRVRIFKKVYIDIGDEQSVERDLSSFGSHVKNLKRIISEADSKTLVLLDELGSGTDPAEGGALGIAIIEKLKRKGSFVIVTTHNSALKFYAYSNPEIECGAMEFDHQTLAPTYRLRIGVPGSSYAFEIAKRLGLDEDIIVDARKRLDESQVRIEEILSNLEALEVEYRKKVAELMLKEESLNKMLAEYKQKLIEVEKERKRAKREAIAELREVVENARARIEEAIRKVKETSASKESIKKAHAVAEQIERQFYEISKQIETDEGIVSDEFKPGDFVKMKDGTQVGEVLQVEGTNLVVAFGSVKMVLKADEVEKVSQKEAKKLSLATDLFASVSTKIDVRGMRSDEAITAVDKFIDTSFLHRLKQVQIIHGKGTGKLKKEITEFLKRHPNVKSFRSGSWEEGGDGVTIVELNID</sequence>
<keyword evidence="7 9" id="KW-0694">RNA-binding</keyword>
<evidence type="ECO:0000256" key="5">
    <source>
        <dbReference type="ARBA" id="ARBA00022801"/>
    </source>
</evidence>
<dbReference type="GO" id="GO:0030983">
    <property type="term" value="F:mismatched DNA binding"/>
    <property type="evidence" value="ECO:0007669"/>
    <property type="project" value="InterPro"/>
</dbReference>
<dbReference type="InterPro" id="IPR046893">
    <property type="entry name" value="MSSS"/>
</dbReference>
<dbReference type="NCBIfam" id="TIGR01069">
    <property type="entry name" value="mutS2"/>
    <property type="match status" value="1"/>
</dbReference>
<evidence type="ECO:0000256" key="10">
    <source>
        <dbReference type="SAM" id="Coils"/>
    </source>
</evidence>
<dbReference type="HAMAP" id="MF_00092">
    <property type="entry name" value="MutS2"/>
    <property type="match status" value="1"/>
</dbReference>
<dbReference type="InterPro" id="IPR027417">
    <property type="entry name" value="P-loop_NTPase"/>
</dbReference>
<dbReference type="EC" id="3.6.4.-" evidence="9"/>
<dbReference type="InterPro" id="IPR000432">
    <property type="entry name" value="DNA_mismatch_repair_MutS_C"/>
</dbReference>
<evidence type="ECO:0000256" key="7">
    <source>
        <dbReference type="ARBA" id="ARBA00022884"/>
    </source>
</evidence>
<keyword evidence="2 9" id="KW-0699">rRNA-binding</keyword>
<dbReference type="InterPro" id="IPR036063">
    <property type="entry name" value="Smr_dom_sf"/>
</dbReference>
<dbReference type="InterPro" id="IPR002625">
    <property type="entry name" value="Smr_dom"/>
</dbReference>
<keyword evidence="10" id="KW-0175">Coiled coil</keyword>
<evidence type="ECO:0000256" key="3">
    <source>
        <dbReference type="ARBA" id="ARBA00022741"/>
    </source>
</evidence>
<reference evidence="13" key="1">
    <citation type="submission" date="2015-11" db="EMBL/GenBank/DDBJ databases">
        <authorList>
            <person name="Varghese N."/>
        </authorList>
    </citation>
    <scope>NUCLEOTIDE SEQUENCE [LARGE SCALE GENOMIC DNA]</scope>
</reference>
<keyword evidence="5 9" id="KW-0378">Hydrolase</keyword>
<dbReference type="Pfam" id="PF20297">
    <property type="entry name" value="MSSS"/>
    <property type="match status" value="1"/>
</dbReference>
<dbReference type="GO" id="GO:0006298">
    <property type="term" value="P:mismatch repair"/>
    <property type="evidence" value="ECO:0007669"/>
    <property type="project" value="InterPro"/>
</dbReference>
<dbReference type="Pfam" id="PF01713">
    <property type="entry name" value="Smr"/>
    <property type="match status" value="1"/>
</dbReference>
<accession>A0A0S4N714</accession>
<dbReference type="GO" id="GO:0045910">
    <property type="term" value="P:negative regulation of DNA recombination"/>
    <property type="evidence" value="ECO:0007669"/>
    <property type="project" value="InterPro"/>
</dbReference>
<dbReference type="PANTHER" id="PTHR48466:SF2">
    <property type="entry name" value="OS10G0509000 PROTEIN"/>
    <property type="match status" value="1"/>
</dbReference>
<dbReference type="Gene3D" id="3.40.50.300">
    <property type="entry name" value="P-loop containing nucleotide triphosphate hydrolases"/>
    <property type="match status" value="1"/>
</dbReference>
<evidence type="ECO:0000256" key="1">
    <source>
        <dbReference type="ARBA" id="ARBA00022722"/>
    </source>
</evidence>
<keyword evidence="4 9" id="KW-0255">Endonuclease</keyword>
<name>A0A0S4N714_9BACT</name>
<dbReference type="SUPFAM" id="SSF48334">
    <property type="entry name" value="DNA repair protein MutS, domain III"/>
    <property type="match status" value="1"/>
</dbReference>
<evidence type="ECO:0000256" key="2">
    <source>
        <dbReference type="ARBA" id="ARBA00022730"/>
    </source>
</evidence>
<evidence type="ECO:0000256" key="6">
    <source>
        <dbReference type="ARBA" id="ARBA00022840"/>
    </source>
</evidence>
<protein>
    <recommendedName>
        <fullName evidence="9">Endonuclease MutS2</fullName>
        <ecNumber evidence="9">3.1.-.-</ecNumber>
    </recommendedName>
    <alternativeName>
        <fullName evidence="9">Ribosome-associated protein quality control-upstream factor</fullName>
        <shortName evidence="9">RQC-upstream factor</shortName>
        <shortName evidence="9">RqcU</shortName>
        <ecNumber evidence="9">3.6.4.-</ecNumber>
    </alternativeName>
</protein>
<keyword evidence="1 9" id="KW-0540">Nuclease</keyword>
<dbReference type="Pfam" id="PF00488">
    <property type="entry name" value="MutS_V"/>
    <property type="match status" value="1"/>
</dbReference>
<feature type="coiled-coil region" evidence="10">
    <location>
        <begin position="507"/>
        <end position="609"/>
    </location>
</feature>
<dbReference type="Proteomes" id="UP000320623">
    <property type="component" value="Unassembled WGS sequence"/>
</dbReference>
<dbReference type="GO" id="GO:0043023">
    <property type="term" value="F:ribosomal large subunit binding"/>
    <property type="evidence" value="ECO:0007669"/>
    <property type="project" value="UniProtKB-UniRule"/>
</dbReference>
<dbReference type="FunFam" id="3.40.50.300:FF:000830">
    <property type="entry name" value="Endonuclease MutS2"/>
    <property type="match status" value="1"/>
</dbReference>
<dbReference type="GO" id="GO:0004519">
    <property type="term" value="F:endonuclease activity"/>
    <property type="evidence" value="ECO:0007669"/>
    <property type="project" value="UniProtKB-UniRule"/>
</dbReference>
<dbReference type="GO" id="GO:0140664">
    <property type="term" value="F:ATP-dependent DNA damage sensor activity"/>
    <property type="evidence" value="ECO:0007669"/>
    <property type="project" value="InterPro"/>
</dbReference>
<dbReference type="GO" id="GO:0019843">
    <property type="term" value="F:rRNA binding"/>
    <property type="evidence" value="ECO:0007669"/>
    <property type="project" value="UniProtKB-UniRule"/>
</dbReference>
<comment type="function">
    <text evidence="9">Acts as a ribosome collision sensor, splitting the ribosome into its 2 subunits. Detects stalled/collided 70S ribosomes which it binds and splits by an ATP-hydrolysis driven conformational change. Acts upstream of the ribosome quality control system (RQC), a ribosome-associated complex that mediates the extraction of incompletely synthesized nascent chains from stalled ribosomes and their subsequent degradation. Probably generates substrates for RQC.</text>
</comment>
<dbReference type="InterPro" id="IPR005747">
    <property type="entry name" value="MutS2"/>
</dbReference>
<dbReference type="PROSITE" id="PS50828">
    <property type="entry name" value="SMR"/>
    <property type="match status" value="1"/>
</dbReference>
<dbReference type="InterPro" id="IPR007696">
    <property type="entry name" value="DNA_mismatch_repair_MutS_core"/>
</dbReference>
<evidence type="ECO:0000259" key="11">
    <source>
        <dbReference type="PROSITE" id="PS50828"/>
    </source>
</evidence>
<proteinExistence type="inferred from homology"/>
<keyword evidence="6 9" id="KW-0067">ATP-binding</keyword>
<dbReference type="PIRSF" id="PIRSF005814">
    <property type="entry name" value="MutS_YshD"/>
    <property type="match status" value="1"/>
</dbReference>
<evidence type="ECO:0000256" key="8">
    <source>
        <dbReference type="ARBA" id="ARBA00023125"/>
    </source>
</evidence>
<dbReference type="GO" id="GO:0072344">
    <property type="term" value="P:rescue of stalled ribosome"/>
    <property type="evidence" value="ECO:0007669"/>
    <property type="project" value="UniProtKB-UniRule"/>
</dbReference>
<dbReference type="RefSeq" id="WP_140945383.1">
    <property type="nucleotide sequence ID" value="NZ_FAOO01000011.1"/>
</dbReference>
<dbReference type="STRING" id="1643428.GCA_001442855_01614"/>
<dbReference type="OrthoDB" id="9808166at2"/>
<evidence type="ECO:0000313" key="13">
    <source>
        <dbReference type="Proteomes" id="UP000320623"/>
    </source>
</evidence>
<keyword evidence="3 9" id="KW-0547">Nucleotide-binding</keyword>
<dbReference type="PANTHER" id="PTHR48466">
    <property type="entry name" value="OS10G0509000 PROTEIN-RELATED"/>
    <property type="match status" value="1"/>
</dbReference>
<dbReference type="SUPFAM" id="SSF160443">
    <property type="entry name" value="SMR domain-like"/>
    <property type="match status" value="1"/>
</dbReference>
<dbReference type="EMBL" id="FAOO01000011">
    <property type="protein sequence ID" value="CUU06922.1"/>
    <property type="molecule type" value="Genomic_DNA"/>
</dbReference>
<dbReference type="SMART" id="SM00533">
    <property type="entry name" value="MUTSd"/>
    <property type="match status" value="1"/>
</dbReference>
<dbReference type="EC" id="3.1.-.-" evidence="9"/>
<evidence type="ECO:0000313" key="12">
    <source>
        <dbReference type="EMBL" id="CUU06922.1"/>
    </source>
</evidence>
<dbReference type="FunFam" id="3.30.1370.110:FF:000004">
    <property type="entry name" value="Endonuclease MutS2"/>
    <property type="match status" value="1"/>
</dbReference>
<dbReference type="AlphaFoldDB" id="A0A0S4N714"/>
<dbReference type="SMART" id="SM00534">
    <property type="entry name" value="MUTSac"/>
    <property type="match status" value="1"/>
</dbReference>
<evidence type="ECO:0000256" key="4">
    <source>
        <dbReference type="ARBA" id="ARBA00022759"/>
    </source>
</evidence>
<dbReference type="GO" id="GO:0016887">
    <property type="term" value="F:ATP hydrolysis activity"/>
    <property type="evidence" value="ECO:0007669"/>
    <property type="project" value="InterPro"/>
</dbReference>
<keyword evidence="13" id="KW-1185">Reference proteome</keyword>
<gene>
    <name evidence="9" type="primary">mutS2</name>
    <name evidence="9" type="synonym">rqcU</name>
    <name evidence="12" type="ORF">JGI1_01649</name>
</gene>
<dbReference type="InterPro" id="IPR045076">
    <property type="entry name" value="MutS"/>
</dbReference>
<evidence type="ECO:0000256" key="9">
    <source>
        <dbReference type="HAMAP-Rule" id="MF_00092"/>
    </source>
</evidence>
<dbReference type="SMART" id="SM00463">
    <property type="entry name" value="SMR"/>
    <property type="match status" value="1"/>
</dbReference>
<dbReference type="PROSITE" id="PS00486">
    <property type="entry name" value="DNA_MISMATCH_REPAIR_2"/>
    <property type="match status" value="1"/>
</dbReference>
<keyword evidence="8 9" id="KW-0238">DNA-binding</keyword>
<dbReference type="SUPFAM" id="SSF52540">
    <property type="entry name" value="P-loop containing nucleoside triphosphate hydrolases"/>
    <property type="match status" value="1"/>
</dbReference>
<organism evidence="12 13">
    <name type="scientific">Candidatus Thermokryptus mobilis</name>
    <dbReference type="NCBI Taxonomy" id="1643428"/>
    <lineage>
        <taxon>Bacteria</taxon>
        <taxon>Pseudomonadati</taxon>
        <taxon>Candidatus Kryptoniota</taxon>
        <taxon>Candidatus Thermokryptus</taxon>
    </lineage>
</organism>